<comment type="caution">
    <text evidence="2">The sequence shown here is derived from an EMBL/GenBank/DDBJ whole genome shotgun (WGS) entry which is preliminary data.</text>
</comment>
<dbReference type="EMBL" id="QKYT01000335">
    <property type="protein sequence ID" value="RIA86937.1"/>
    <property type="molecule type" value="Genomic_DNA"/>
</dbReference>
<name>A0A397SSL1_9GLOM</name>
<evidence type="ECO:0000313" key="3">
    <source>
        <dbReference type="Proteomes" id="UP000265703"/>
    </source>
</evidence>
<dbReference type="AlphaFoldDB" id="A0A397SSL1"/>
<keyword evidence="1" id="KW-0175">Coiled coil</keyword>
<organism evidence="2 3">
    <name type="scientific">Glomus cerebriforme</name>
    <dbReference type="NCBI Taxonomy" id="658196"/>
    <lineage>
        <taxon>Eukaryota</taxon>
        <taxon>Fungi</taxon>
        <taxon>Fungi incertae sedis</taxon>
        <taxon>Mucoromycota</taxon>
        <taxon>Glomeromycotina</taxon>
        <taxon>Glomeromycetes</taxon>
        <taxon>Glomerales</taxon>
        <taxon>Glomeraceae</taxon>
        <taxon>Glomus</taxon>
    </lineage>
</organism>
<feature type="coiled-coil region" evidence="1">
    <location>
        <begin position="141"/>
        <end position="210"/>
    </location>
</feature>
<protein>
    <submittedName>
        <fullName evidence="2">Uncharacterized protein</fullName>
    </submittedName>
</protein>
<evidence type="ECO:0000313" key="2">
    <source>
        <dbReference type="EMBL" id="RIA86937.1"/>
    </source>
</evidence>
<dbReference type="OrthoDB" id="2428093at2759"/>
<proteinExistence type="predicted"/>
<reference evidence="2 3" key="1">
    <citation type="submission" date="2018-06" db="EMBL/GenBank/DDBJ databases">
        <title>Comparative genomics reveals the genomic features of Rhizophagus irregularis, R. cerebriforme, R. diaphanum and Gigaspora rosea, and their symbiotic lifestyle signature.</title>
        <authorList>
            <person name="Morin E."/>
            <person name="San Clemente H."/>
            <person name="Chen E.C.H."/>
            <person name="De La Providencia I."/>
            <person name="Hainaut M."/>
            <person name="Kuo A."/>
            <person name="Kohler A."/>
            <person name="Murat C."/>
            <person name="Tang N."/>
            <person name="Roy S."/>
            <person name="Loubradou J."/>
            <person name="Henrissat B."/>
            <person name="Grigoriev I.V."/>
            <person name="Corradi N."/>
            <person name="Roux C."/>
            <person name="Martin F.M."/>
        </authorList>
    </citation>
    <scope>NUCLEOTIDE SEQUENCE [LARGE SCALE GENOMIC DNA]</scope>
    <source>
        <strain evidence="2 3">DAOM 227022</strain>
    </source>
</reference>
<gene>
    <name evidence="2" type="ORF">C1645_740475</name>
</gene>
<evidence type="ECO:0000256" key="1">
    <source>
        <dbReference type="SAM" id="Coils"/>
    </source>
</evidence>
<sequence>MESTMEIDPTVNPVNDREKLRALLEETYQSDNNDQNKSPEIQRNYLPGEATIQPIPSIKFQQIINKFLNDTETLPNDKKNDKELKELKELKEKEKELKSELRKVEQLKENYMEDIIKTLNKKLDYIGKEWNQEFININNVVNKLNDEKLKLEKNINEWEKKYDQSQEKLINKEKKYNELYKKNEELRNEAEQLKEQLKRKDYKKNEVSRNVTSEYRSDLGDVKNFHIQFIKDIDIIQDKINEFCRLKGGVELNEQNLATLLSEKFKCKYEPEDKVLPKAALKRLILEIILERTNDYINKSQQPQPQPKENDENKTENKYLELEILNSTNQYLLKIKTLINSRNVTDEVSFAAPNKIRQLVHVVLGNHGFGLNSDGGEHEFVHELKEEIIMLMNQFRTIKRANKKKDNEDMIGDIIKSVIKLFIFHINVLEPPGEIMWIPKDKKVDPTLMEVVNLEDDNYDNWIVTLCIFPLIGINLKSETDRKVLVPAKIMAIETKKSSISFKFRNLFRQQKLNEVRN</sequence>
<accession>A0A397SSL1</accession>
<feature type="coiled-coil region" evidence="1">
    <location>
        <begin position="80"/>
        <end position="114"/>
    </location>
</feature>
<keyword evidence="3" id="KW-1185">Reference proteome</keyword>
<dbReference type="Proteomes" id="UP000265703">
    <property type="component" value="Unassembled WGS sequence"/>
</dbReference>